<proteinExistence type="predicted"/>
<gene>
    <name evidence="3" type="ORF">JAAARDRAFT_60653</name>
</gene>
<feature type="compositionally biased region" description="Gly residues" evidence="1">
    <location>
        <begin position="111"/>
        <end position="123"/>
    </location>
</feature>
<dbReference type="InParanoid" id="A0A067PV54"/>
<keyword evidence="4" id="KW-1185">Reference proteome</keyword>
<feature type="compositionally biased region" description="Polar residues" evidence="1">
    <location>
        <begin position="157"/>
        <end position="166"/>
    </location>
</feature>
<feature type="compositionally biased region" description="Low complexity" evidence="1">
    <location>
        <begin position="263"/>
        <end position="280"/>
    </location>
</feature>
<dbReference type="OrthoDB" id="3265169at2759"/>
<dbReference type="InterPro" id="IPR046522">
    <property type="entry name" value="DUF6699"/>
</dbReference>
<dbReference type="AlphaFoldDB" id="A0A067PV54"/>
<evidence type="ECO:0000259" key="2">
    <source>
        <dbReference type="Pfam" id="PF20415"/>
    </source>
</evidence>
<dbReference type="HOGENOM" id="CLU_563878_0_0_1"/>
<protein>
    <recommendedName>
        <fullName evidence="2">DUF6699 domain-containing protein</fullName>
    </recommendedName>
</protein>
<feature type="domain" description="DUF6699" evidence="2">
    <location>
        <begin position="333"/>
        <end position="467"/>
    </location>
</feature>
<name>A0A067PV54_9AGAM</name>
<dbReference type="STRING" id="933084.A0A067PV54"/>
<reference evidence="4" key="1">
    <citation type="journal article" date="2014" name="Proc. Natl. Acad. Sci. U.S.A.">
        <title>Extensive sampling of basidiomycete genomes demonstrates inadequacy of the white-rot/brown-rot paradigm for wood decay fungi.</title>
        <authorList>
            <person name="Riley R."/>
            <person name="Salamov A.A."/>
            <person name="Brown D.W."/>
            <person name="Nagy L.G."/>
            <person name="Floudas D."/>
            <person name="Held B.W."/>
            <person name="Levasseur A."/>
            <person name="Lombard V."/>
            <person name="Morin E."/>
            <person name="Otillar R."/>
            <person name="Lindquist E.A."/>
            <person name="Sun H."/>
            <person name="LaButti K.M."/>
            <person name="Schmutz J."/>
            <person name="Jabbour D."/>
            <person name="Luo H."/>
            <person name="Baker S.E."/>
            <person name="Pisabarro A.G."/>
            <person name="Walton J.D."/>
            <person name="Blanchette R.A."/>
            <person name="Henrissat B."/>
            <person name="Martin F."/>
            <person name="Cullen D."/>
            <person name="Hibbett D.S."/>
            <person name="Grigoriev I.V."/>
        </authorList>
    </citation>
    <scope>NUCLEOTIDE SEQUENCE [LARGE SCALE GENOMIC DNA]</scope>
    <source>
        <strain evidence="4">MUCL 33604</strain>
    </source>
</reference>
<evidence type="ECO:0000256" key="1">
    <source>
        <dbReference type="SAM" id="MobiDB-lite"/>
    </source>
</evidence>
<evidence type="ECO:0000313" key="4">
    <source>
        <dbReference type="Proteomes" id="UP000027265"/>
    </source>
</evidence>
<feature type="region of interest" description="Disordered" evidence="1">
    <location>
        <begin position="238"/>
        <end position="283"/>
    </location>
</feature>
<dbReference type="Proteomes" id="UP000027265">
    <property type="component" value="Unassembled WGS sequence"/>
</dbReference>
<dbReference type="EMBL" id="KL197729">
    <property type="protein sequence ID" value="KDQ54216.1"/>
    <property type="molecule type" value="Genomic_DNA"/>
</dbReference>
<accession>A0A067PV54</accession>
<dbReference type="Pfam" id="PF20415">
    <property type="entry name" value="DUF6699"/>
    <property type="match status" value="1"/>
</dbReference>
<sequence>MAGGFHDMPPLVDSGYPGQATLGWPASPPGQGYIPGPSPISNGGYAQPLHPSPWVGANTGMQLDGVDGQEQNDYYSATPGIPNLQSNALMGYNPGVQVDQGQGNGAWQQNGNGGGSPWVGGGYSPASSNGADPNAAWLQANPWAGPWAQAMGPYQPSPWTTPHQQSQPPPGTPYLLSPLPVTVQPQSALVAGYNPAPPTTPQVLAPIWPTFNSPPVQVQSAPCTPSHGVAWQPGMIRPSSAIEGPNPESPWEIMSILPPYSPRPSSSDSDSSSSGTGRPPENWRIDFKIKRSKSGLAAFFGRRKEATSTEFRQGNSGSLHHAIRYNIEHPPVSWDLRRDLNSISFAHLDRRRIHLQDLAQYTTEPCVYEMRIYHQMLPWYIDVRAAQGPGCLIGDLFTAIRANLTKPIRRADYYNQELDERDRDEIAKAFGKRCSYEGEHARRQGIKRVDFLRERVVFEGLVRGKNGMWEMKTSRMDKGPRIED</sequence>
<evidence type="ECO:0000313" key="3">
    <source>
        <dbReference type="EMBL" id="KDQ54216.1"/>
    </source>
</evidence>
<organism evidence="3 4">
    <name type="scientific">Jaapia argillacea MUCL 33604</name>
    <dbReference type="NCBI Taxonomy" id="933084"/>
    <lineage>
        <taxon>Eukaryota</taxon>
        <taxon>Fungi</taxon>
        <taxon>Dikarya</taxon>
        <taxon>Basidiomycota</taxon>
        <taxon>Agaricomycotina</taxon>
        <taxon>Agaricomycetes</taxon>
        <taxon>Agaricomycetidae</taxon>
        <taxon>Jaapiales</taxon>
        <taxon>Jaapiaceae</taxon>
        <taxon>Jaapia</taxon>
    </lineage>
</organism>
<feature type="region of interest" description="Disordered" evidence="1">
    <location>
        <begin position="1"/>
        <end position="174"/>
    </location>
</feature>